<comment type="caution">
    <text evidence="1">The sequence shown here is derived from an EMBL/GenBank/DDBJ whole genome shotgun (WGS) entry which is preliminary data.</text>
</comment>
<gene>
    <name evidence="1" type="ORF">PsorP6_000280</name>
</gene>
<accession>A0ACC0WUJ3</accession>
<dbReference type="EMBL" id="CM047580">
    <property type="protein sequence ID" value="KAI9921724.1"/>
    <property type="molecule type" value="Genomic_DNA"/>
</dbReference>
<organism evidence="1 2">
    <name type="scientific">Peronosclerospora sorghi</name>
    <dbReference type="NCBI Taxonomy" id="230839"/>
    <lineage>
        <taxon>Eukaryota</taxon>
        <taxon>Sar</taxon>
        <taxon>Stramenopiles</taxon>
        <taxon>Oomycota</taxon>
        <taxon>Peronosporomycetes</taxon>
        <taxon>Peronosporales</taxon>
        <taxon>Peronosporaceae</taxon>
        <taxon>Peronosclerospora</taxon>
    </lineage>
</organism>
<protein>
    <submittedName>
        <fullName evidence="1">Uncharacterized protein</fullName>
    </submittedName>
</protein>
<evidence type="ECO:0000313" key="1">
    <source>
        <dbReference type="EMBL" id="KAI9921724.1"/>
    </source>
</evidence>
<name>A0ACC0WUJ3_9STRA</name>
<dbReference type="Proteomes" id="UP001163321">
    <property type="component" value="Chromosome 1"/>
</dbReference>
<proteinExistence type="predicted"/>
<keyword evidence="2" id="KW-1185">Reference proteome</keyword>
<reference evidence="1 2" key="1">
    <citation type="journal article" date="2022" name="bioRxiv">
        <title>The genome of the oomycete Peronosclerospora sorghi, a cosmopolitan pathogen of maize and sorghum, is inflated with dispersed pseudogenes.</title>
        <authorList>
            <person name="Fletcher K."/>
            <person name="Martin F."/>
            <person name="Isakeit T."/>
            <person name="Cavanaugh K."/>
            <person name="Magill C."/>
            <person name="Michelmore R."/>
        </authorList>
    </citation>
    <scope>NUCLEOTIDE SEQUENCE [LARGE SCALE GENOMIC DNA]</scope>
    <source>
        <strain evidence="1">P6</strain>
    </source>
</reference>
<evidence type="ECO:0000313" key="2">
    <source>
        <dbReference type="Proteomes" id="UP001163321"/>
    </source>
</evidence>
<sequence length="185" mass="20843">MAAKLYELNCFKKDYPASCFNLGRLKLASKGVEQNDFEALNLFGQKNHAPRTTLLVAIMWVSCTRKELVVKKLVLCQYYLEDLAKALAAFKKACEYDDANSCNHVATLYLSPRVNSPFKRNIQQAKTYLEKACDANFAPACHNLAVMYKKGDESVTKDEAKYEEYRAKTEKLVEQAGGMSSIKST</sequence>